<organism evidence="3 4">
    <name type="scientific">Drosophila lebanonensis</name>
    <name type="common">Fruit fly</name>
    <name type="synonym">Scaptodrosophila lebanonensis</name>
    <dbReference type="NCBI Taxonomy" id="7225"/>
    <lineage>
        <taxon>Eukaryota</taxon>
        <taxon>Metazoa</taxon>
        <taxon>Ecdysozoa</taxon>
        <taxon>Arthropoda</taxon>
        <taxon>Hexapoda</taxon>
        <taxon>Insecta</taxon>
        <taxon>Pterygota</taxon>
        <taxon>Neoptera</taxon>
        <taxon>Endopterygota</taxon>
        <taxon>Diptera</taxon>
        <taxon>Brachycera</taxon>
        <taxon>Muscomorpha</taxon>
        <taxon>Ephydroidea</taxon>
        <taxon>Drosophilidae</taxon>
        <taxon>Scaptodrosophila</taxon>
    </lineage>
</organism>
<proteinExistence type="predicted"/>
<keyword evidence="3" id="KW-1185">Reference proteome</keyword>
<feature type="region of interest" description="Disordered" evidence="1">
    <location>
        <begin position="1"/>
        <end position="26"/>
    </location>
</feature>
<dbReference type="OrthoDB" id="10002367at2759"/>
<evidence type="ECO:0000313" key="4">
    <source>
        <dbReference type="RefSeq" id="XP_030381442.1"/>
    </source>
</evidence>
<evidence type="ECO:0000313" key="3">
    <source>
        <dbReference type="Proteomes" id="UP000504634"/>
    </source>
</evidence>
<dbReference type="CDD" id="cd01739">
    <property type="entry name" value="LSm11_M"/>
    <property type="match status" value="1"/>
</dbReference>
<protein>
    <submittedName>
        <fullName evidence="4">Uncharacterized protein LOC115629187</fullName>
    </submittedName>
</protein>
<dbReference type="GO" id="GO:0005683">
    <property type="term" value="C:U7 snRNP"/>
    <property type="evidence" value="ECO:0007669"/>
    <property type="project" value="TreeGrafter"/>
</dbReference>
<dbReference type="AlphaFoldDB" id="A0A6J2U2T3"/>
<dbReference type="SUPFAM" id="SSF50182">
    <property type="entry name" value="Sm-like ribonucleoproteins"/>
    <property type="match status" value="1"/>
</dbReference>
<dbReference type="Pfam" id="PF01423">
    <property type="entry name" value="LSM"/>
    <property type="match status" value="1"/>
</dbReference>
<dbReference type="InterPro" id="IPR001163">
    <property type="entry name" value="Sm_dom_euk/arc"/>
</dbReference>
<dbReference type="PANTHER" id="PTHR21415">
    <property type="entry name" value="U7 SNRNA-ASSOCIATED SM-LIKE PROTEIN LSM11"/>
    <property type="match status" value="1"/>
</dbReference>
<dbReference type="Proteomes" id="UP000504634">
    <property type="component" value="Unplaced"/>
</dbReference>
<dbReference type="Gene3D" id="2.30.30.100">
    <property type="match status" value="1"/>
</dbReference>
<dbReference type="GO" id="GO:0006398">
    <property type="term" value="P:mRNA 3'-end processing by stem-loop binding and cleavage"/>
    <property type="evidence" value="ECO:0007669"/>
    <property type="project" value="TreeGrafter"/>
</dbReference>
<dbReference type="InterPro" id="IPR039267">
    <property type="entry name" value="Lsm11"/>
</dbReference>
<feature type="domain" description="Sm" evidence="2">
    <location>
        <begin position="136"/>
        <end position="246"/>
    </location>
</feature>
<gene>
    <name evidence="4" type="primary">LOC115629187</name>
</gene>
<evidence type="ECO:0000259" key="2">
    <source>
        <dbReference type="SMART" id="SM00651"/>
    </source>
</evidence>
<sequence>MSTDEIQDGGGTEETPTTDQELDVGSDRFNPLRALYDRDYKITEKTPKVFYQNVAAFESALKKFGIWELNKQQKRGPGATGTTSTSSTLEQAVPERRFEPHQMAIHVTAKKKNYRNLYTHMAGTEGPLAALRQCLPAVAETERQRVRIVVRKEHSISGSIEGELIAFDKQWNVLMNNAVEIWKRRKFKYGKQNICGSQEDCSARLNQLGVTLPSVQVKSLNRKNVELRRELPQLLVRGENVVLIQLIGK</sequence>
<dbReference type="CTD" id="134353"/>
<dbReference type="GO" id="GO:0071209">
    <property type="term" value="F:U7 snRNA binding"/>
    <property type="evidence" value="ECO:0007669"/>
    <property type="project" value="InterPro"/>
</dbReference>
<dbReference type="InterPro" id="IPR010920">
    <property type="entry name" value="LSM_dom_sf"/>
</dbReference>
<evidence type="ECO:0000256" key="1">
    <source>
        <dbReference type="SAM" id="MobiDB-lite"/>
    </source>
</evidence>
<dbReference type="InterPro" id="IPR034109">
    <property type="entry name" value="Lsm11_M"/>
</dbReference>
<accession>A0A6J2U2T3</accession>
<name>A0A6J2U2T3_DROLE</name>
<reference evidence="4" key="1">
    <citation type="submission" date="2025-08" db="UniProtKB">
        <authorList>
            <consortium name="RefSeq"/>
        </authorList>
    </citation>
    <scope>IDENTIFICATION</scope>
    <source>
        <strain evidence="4">11010-0011.00</strain>
        <tissue evidence="4">Whole body</tissue>
    </source>
</reference>
<dbReference type="GeneID" id="115629187"/>
<dbReference type="PANTHER" id="PTHR21415:SF1">
    <property type="entry name" value="U7 SNRNA-ASSOCIATED SM-LIKE PROTEIN LSM11"/>
    <property type="match status" value="1"/>
</dbReference>
<dbReference type="RefSeq" id="XP_030381442.1">
    <property type="nucleotide sequence ID" value="XM_030525582.1"/>
</dbReference>
<dbReference type="SMART" id="SM00651">
    <property type="entry name" value="Sm"/>
    <property type="match status" value="1"/>
</dbReference>